<keyword evidence="2" id="KW-1185">Reference proteome</keyword>
<dbReference type="Proteomes" id="UP001595816">
    <property type="component" value="Unassembled WGS sequence"/>
</dbReference>
<name>A0ABV8LSL1_9ACTN</name>
<comment type="caution">
    <text evidence="1">The sequence shown here is derived from an EMBL/GenBank/DDBJ whole genome shotgun (WGS) entry which is preliminary data.</text>
</comment>
<proteinExistence type="predicted"/>
<sequence length="140" mass="14964">MLASARALRQLLLDVPLDLPLLRGPPVNTAPSWHLPALPPGWRPVAGSRVLTPSQRYAAYATDDGKLVSLHSTVGLDEGDLAQRLASISLCGHRIGVHPDDSGFTAAWQAGGARHRLTARPCSLAAFMDLLLSLTWPPGY</sequence>
<dbReference type="RefSeq" id="WP_253760831.1">
    <property type="nucleotide sequence ID" value="NZ_JAMZDZ010000001.1"/>
</dbReference>
<accession>A0ABV8LSL1</accession>
<evidence type="ECO:0000313" key="2">
    <source>
        <dbReference type="Proteomes" id="UP001595816"/>
    </source>
</evidence>
<reference evidence="2" key="1">
    <citation type="journal article" date="2019" name="Int. J. Syst. Evol. Microbiol.">
        <title>The Global Catalogue of Microorganisms (GCM) 10K type strain sequencing project: providing services to taxonomists for standard genome sequencing and annotation.</title>
        <authorList>
            <consortium name="The Broad Institute Genomics Platform"/>
            <consortium name="The Broad Institute Genome Sequencing Center for Infectious Disease"/>
            <person name="Wu L."/>
            <person name="Ma J."/>
        </authorList>
    </citation>
    <scope>NUCLEOTIDE SEQUENCE [LARGE SCALE GENOMIC DNA]</scope>
    <source>
        <strain evidence="2">CGMCC 4.7289</strain>
    </source>
</reference>
<dbReference type="EMBL" id="JBHSAY010000010">
    <property type="protein sequence ID" value="MFC4133373.1"/>
    <property type="molecule type" value="Genomic_DNA"/>
</dbReference>
<protein>
    <submittedName>
        <fullName evidence="1">Uncharacterized protein</fullName>
    </submittedName>
</protein>
<evidence type="ECO:0000313" key="1">
    <source>
        <dbReference type="EMBL" id="MFC4133373.1"/>
    </source>
</evidence>
<gene>
    <name evidence="1" type="ORF">ACFOZ4_22410</name>
</gene>
<organism evidence="1 2">
    <name type="scientific">Hamadaea flava</name>
    <dbReference type="NCBI Taxonomy" id="1742688"/>
    <lineage>
        <taxon>Bacteria</taxon>
        <taxon>Bacillati</taxon>
        <taxon>Actinomycetota</taxon>
        <taxon>Actinomycetes</taxon>
        <taxon>Micromonosporales</taxon>
        <taxon>Micromonosporaceae</taxon>
        <taxon>Hamadaea</taxon>
    </lineage>
</organism>